<dbReference type="KEGG" id="sla:SERLADRAFT_431574"/>
<organism>
    <name type="scientific">Serpula lacrymans var. lacrymans (strain S7.9)</name>
    <name type="common">Dry rot fungus</name>
    <dbReference type="NCBI Taxonomy" id="578457"/>
    <lineage>
        <taxon>Eukaryota</taxon>
        <taxon>Fungi</taxon>
        <taxon>Dikarya</taxon>
        <taxon>Basidiomycota</taxon>
        <taxon>Agaricomycotina</taxon>
        <taxon>Agaricomycetes</taxon>
        <taxon>Agaricomycetidae</taxon>
        <taxon>Boletales</taxon>
        <taxon>Coniophorineae</taxon>
        <taxon>Serpulaceae</taxon>
        <taxon>Serpula</taxon>
    </lineage>
</organism>
<gene>
    <name evidence="2" type="ORF">SERLADRAFT_431574</name>
</gene>
<dbReference type="AlphaFoldDB" id="F8ND18"/>
<protein>
    <recommendedName>
        <fullName evidence="3">SNF2 N-terminal domain-containing protein</fullName>
    </recommendedName>
</protein>
<feature type="region of interest" description="Disordered" evidence="1">
    <location>
        <begin position="96"/>
        <end position="116"/>
    </location>
</feature>
<dbReference type="EMBL" id="GL945428">
    <property type="protein sequence ID" value="EGO30105.1"/>
    <property type="molecule type" value="Genomic_DNA"/>
</dbReference>
<sequence length="116" mass="12978">MSPGCCIVLAPQTALQSNSDTIWVALDSNHGAQPQFAILHQKWIKNMKYNKLYVAVRALRHQANVTIALTATPVLTRPSDLWHVGRFMGLSGFEGPNNDNRYRTMNKGINASQRKD</sequence>
<name>F8ND18_SERL9</name>
<accession>F8ND18</accession>
<evidence type="ECO:0000256" key="1">
    <source>
        <dbReference type="SAM" id="MobiDB-lite"/>
    </source>
</evidence>
<dbReference type="OrthoDB" id="2682986at2759"/>
<evidence type="ECO:0000313" key="2">
    <source>
        <dbReference type="EMBL" id="EGO30105.1"/>
    </source>
</evidence>
<dbReference type="RefSeq" id="XP_007311989.1">
    <property type="nucleotide sequence ID" value="XM_007311927.1"/>
</dbReference>
<feature type="compositionally biased region" description="Polar residues" evidence="1">
    <location>
        <begin position="107"/>
        <end position="116"/>
    </location>
</feature>
<reference evidence="2" key="1">
    <citation type="submission" date="2011-04" db="EMBL/GenBank/DDBJ databases">
        <title>Evolution of plant cell wall degrading machinery underlies the functional diversity of forest fungi.</title>
        <authorList>
            <consortium name="US DOE Joint Genome Institute (JGI-PGF)"/>
            <person name="Eastwood D.C."/>
            <person name="Floudas D."/>
            <person name="Binder M."/>
            <person name="Majcherczyk A."/>
            <person name="Schneider P."/>
            <person name="Aerts A."/>
            <person name="Asiegbu F.O."/>
            <person name="Baker S.E."/>
            <person name="Barry K."/>
            <person name="Bendiksby M."/>
            <person name="Blumentritt M."/>
            <person name="Coutinho P.M."/>
            <person name="Cullen D."/>
            <person name="Cullen D."/>
            <person name="Gathman A."/>
            <person name="Goodell B."/>
            <person name="Henrissat B."/>
            <person name="Ihrmark K."/>
            <person name="Kauserud H."/>
            <person name="Kohler A."/>
            <person name="LaButti K."/>
            <person name="Lapidus A."/>
            <person name="Lavin J.L."/>
            <person name="Lee Y.-H."/>
            <person name="Lindquist E."/>
            <person name="Lilly W."/>
            <person name="Lucas S."/>
            <person name="Morin E."/>
            <person name="Murat C."/>
            <person name="Oguiza J.A."/>
            <person name="Park J."/>
            <person name="Pisabarro A.G."/>
            <person name="Riley R."/>
            <person name="Rosling A."/>
            <person name="Salamov A."/>
            <person name="Schmidt O."/>
            <person name="Schmutz J."/>
            <person name="Skrede I."/>
            <person name="Stenlid J."/>
            <person name="Wiebenga A."/>
            <person name="Xie X."/>
            <person name="Kues U."/>
            <person name="Hibbett D.S."/>
            <person name="Hoffmeister D."/>
            <person name="Hogberg N."/>
            <person name="Martin F."/>
            <person name="Grigoriev I.V."/>
            <person name="Watkinson S.C."/>
        </authorList>
    </citation>
    <scope>NUCLEOTIDE SEQUENCE</scope>
    <source>
        <strain evidence="2">S7.9</strain>
    </source>
</reference>
<dbReference type="HOGENOM" id="CLU_2098313_0_0_1"/>
<dbReference type="GeneID" id="18813768"/>
<dbReference type="Proteomes" id="UP000008064">
    <property type="component" value="Unassembled WGS sequence"/>
</dbReference>
<proteinExistence type="predicted"/>
<evidence type="ECO:0008006" key="3">
    <source>
        <dbReference type="Google" id="ProtNLM"/>
    </source>
</evidence>